<keyword evidence="4" id="KW-1185">Reference proteome</keyword>
<feature type="compositionally biased region" description="Basic and acidic residues" evidence="1">
    <location>
        <begin position="41"/>
        <end position="50"/>
    </location>
</feature>
<evidence type="ECO:0000256" key="2">
    <source>
        <dbReference type="SAM" id="Phobius"/>
    </source>
</evidence>
<dbReference type="AlphaFoldDB" id="A0A091N975"/>
<evidence type="ECO:0000313" key="3">
    <source>
        <dbReference type="EMBL" id="KFP86318.1"/>
    </source>
</evidence>
<keyword evidence="2" id="KW-0472">Membrane</keyword>
<feature type="non-terminal residue" evidence="3">
    <location>
        <position position="115"/>
    </location>
</feature>
<accession>A0A091N975</accession>
<evidence type="ECO:0000256" key="1">
    <source>
        <dbReference type="SAM" id="MobiDB-lite"/>
    </source>
</evidence>
<gene>
    <name evidence="3" type="ORF">N310_01284</name>
</gene>
<sequence>KPLPQGAPGGIIGIVGGVVAAALILGVAVTVIIVYRRQQKKRTETDHDLMDLPPSHKPAPPPKRKQEMKGHLTPEDIQVVHLDNMKHEEEIQKLPLQTPYYDMAAPEPSPYADKL</sequence>
<feature type="region of interest" description="Disordered" evidence="1">
    <location>
        <begin position="40"/>
        <end position="71"/>
    </location>
</feature>
<feature type="transmembrane region" description="Helical" evidence="2">
    <location>
        <begin position="12"/>
        <end position="35"/>
    </location>
</feature>
<evidence type="ECO:0000313" key="4">
    <source>
        <dbReference type="Proteomes" id="UP000053537"/>
    </source>
</evidence>
<evidence type="ECO:0008006" key="5">
    <source>
        <dbReference type="Google" id="ProtNLM"/>
    </source>
</evidence>
<keyword evidence="2" id="KW-0812">Transmembrane</keyword>
<organism evidence="3 4">
    <name type="scientific">Acanthisitta chloris</name>
    <name type="common">rifleman</name>
    <dbReference type="NCBI Taxonomy" id="57068"/>
    <lineage>
        <taxon>Eukaryota</taxon>
        <taxon>Metazoa</taxon>
        <taxon>Chordata</taxon>
        <taxon>Craniata</taxon>
        <taxon>Vertebrata</taxon>
        <taxon>Euteleostomi</taxon>
        <taxon>Archelosauria</taxon>
        <taxon>Archosauria</taxon>
        <taxon>Dinosauria</taxon>
        <taxon>Saurischia</taxon>
        <taxon>Theropoda</taxon>
        <taxon>Coelurosauria</taxon>
        <taxon>Aves</taxon>
        <taxon>Neognathae</taxon>
        <taxon>Neoaves</taxon>
        <taxon>Telluraves</taxon>
        <taxon>Australaves</taxon>
        <taxon>Passeriformes</taxon>
        <taxon>Acanthisittidae</taxon>
        <taxon>Acanthisitta</taxon>
    </lineage>
</organism>
<keyword evidence="2" id="KW-1133">Transmembrane helix</keyword>
<dbReference type="Proteomes" id="UP000053537">
    <property type="component" value="Unassembled WGS sequence"/>
</dbReference>
<feature type="non-terminal residue" evidence="3">
    <location>
        <position position="1"/>
    </location>
</feature>
<protein>
    <recommendedName>
        <fullName evidence="5">Nectin-1</fullName>
    </recommendedName>
</protein>
<name>A0A091N975_9PASS</name>
<dbReference type="EMBL" id="KK844440">
    <property type="protein sequence ID" value="KFP86318.1"/>
    <property type="molecule type" value="Genomic_DNA"/>
</dbReference>
<reference evidence="3 4" key="1">
    <citation type="submission" date="2014-04" db="EMBL/GenBank/DDBJ databases">
        <title>Genome evolution of avian class.</title>
        <authorList>
            <person name="Zhang G."/>
            <person name="Li C."/>
        </authorList>
    </citation>
    <scope>NUCLEOTIDE SEQUENCE [LARGE SCALE GENOMIC DNA]</scope>
    <source>
        <strain evidence="3">BGI_N310</strain>
    </source>
</reference>
<proteinExistence type="predicted"/>